<feature type="region of interest" description="Disordered" evidence="1">
    <location>
        <begin position="1"/>
        <end position="45"/>
    </location>
</feature>
<dbReference type="AlphaFoldDB" id="A0AAV7UTK3"/>
<evidence type="ECO:0000313" key="3">
    <source>
        <dbReference type="Proteomes" id="UP001066276"/>
    </source>
</evidence>
<dbReference type="EMBL" id="JANPWB010000004">
    <property type="protein sequence ID" value="KAJ1192430.1"/>
    <property type="molecule type" value="Genomic_DNA"/>
</dbReference>
<proteinExistence type="predicted"/>
<protein>
    <submittedName>
        <fullName evidence="2">Uncharacterized protein</fullName>
    </submittedName>
</protein>
<reference evidence="2" key="1">
    <citation type="journal article" date="2022" name="bioRxiv">
        <title>Sequencing and chromosome-scale assembly of the giantPleurodeles waltlgenome.</title>
        <authorList>
            <person name="Brown T."/>
            <person name="Elewa A."/>
            <person name="Iarovenko S."/>
            <person name="Subramanian E."/>
            <person name="Araus A.J."/>
            <person name="Petzold A."/>
            <person name="Susuki M."/>
            <person name="Suzuki K.-i.T."/>
            <person name="Hayashi T."/>
            <person name="Toyoda A."/>
            <person name="Oliveira C."/>
            <person name="Osipova E."/>
            <person name="Leigh N.D."/>
            <person name="Simon A."/>
            <person name="Yun M.H."/>
        </authorList>
    </citation>
    <scope>NUCLEOTIDE SEQUENCE</scope>
    <source>
        <strain evidence="2">20211129_DDA</strain>
        <tissue evidence="2">Liver</tissue>
    </source>
</reference>
<accession>A0AAV7UTK3</accession>
<sequence length="192" mass="20802">MRPTNPAPSQQYPWGTIASGLPDPDAIPPLSNPAACPGDRGVGKPLLNQTWMAAVGPARGPQEAAPKEERGINQGEVGRSVRISTVNTDSRPVSGTTTVVSSLIRRPEDQEAATPDNRPRSGESVALAVFRLVFVYDFLRPCGNRLLDSCPWKRVISVCRIRALLPQRRVRVLPLSSRALGTRALFLTLPGY</sequence>
<name>A0AAV7UTK3_PLEWA</name>
<comment type="caution">
    <text evidence="2">The sequence shown here is derived from an EMBL/GenBank/DDBJ whole genome shotgun (WGS) entry which is preliminary data.</text>
</comment>
<keyword evidence="3" id="KW-1185">Reference proteome</keyword>
<evidence type="ECO:0000313" key="2">
    <source>
        <dbReference type="EMBL" id="KAJ1192430.1"/>
    </source>
</evidence>
<organism evidence="2 3">
    <name type="scientific">Pleurodeles waltl</name>
    <name type="common">Iberian ribbed newt</name>
    <dbReference type="NCBI Taxonomy" id="8319"/>
    <lineage>
        <taxon>Eukaryota</taxon>
        <taxon>Metazoa</taxon>
        <taxon>Chordata</taxon>
        <taxon>Craniata</taxon>
        <taxon>Vertebrata</taxon>
        <taxon>Euteleostomi</taxon>
        <taxon>Amphibia</taxon>
        <taxon>Batrachia</taxon>
        <taxon>Caudata</taxon>
        <taxon>Salamandroidea</taxon>
        <taxon>Salamandridae</taxon>
        <taxon>Pleurodelinae</taxon>
        <taxon>Pleurodeles</taxon>
    </lineage>
</organism>
<dbReference type="Proteomes" id="UP001066276">
    <property type="component" value="Chromosome 2_2"/>
</dbReference>
<gene>
    <name evidence="2" type="ORF">NDU88_001737</name>
</gene>
<evidence type="ECO:0000256" key="1">
    <source>
        <dbReference type="SAM" id="MobiDB-lite"/>
    </source>
</evidence>